<dbReference type="AlphaFoldDB" id="A0A7I9VLU8"/>
<dbReference type="RefSeq" id="WP_176064831.1">
    <property type="nucleotide sequence ID" value="NZ_BJTG01000004.1"/>
</dbReference>
<feature type="region of interest" description="Disordered" evidence="1">
    <location>
        <begin position="26"/>
        <end position="46"/>
    </location>
</feature>
<gene>
    <name evidence="2" type="ORF">AMYX_21160</name>
</gene>
<comment type="caution">
    <text evidence="2">The sequence shown here is derived from an EMBL/GenBank/DDBJ whole genome shotgun (WGS) entry which is preliminary data.</text>
</comment>
<reference evidence="3" key="1">
    <citation type="journal article" date="2020" name="Appl. Environ. Microbiol.">
        <title>Diazotrophic Anaeromyxobacter Isolates from Soils.</title>
        <authorList>
            <person name="Masuda Y."/>
            <person name="Yamanaka H."/>
            <person name="Xu Z.X."/>
            <person name="Shiratori Y."/>
            <person name="Aono T."/>
            <person name="Amachi S."/>
            <person name="Senoo K."/>
            <person name="Itoh H."/>
        </authorList>
    </citation>
    <scope>NUCLEOTIDE SEQUENCE [LARGE SCALE GENOMIC DNA]</scope>
    <source>
        <strain evidence="3">R267</strain>
    </source>
</reference>
<organism evidence="2 3">
    <name type="scientific">Anaeromyxobacter diazotrophicus</name>
    <dbReference type="NCBI Taxonomy" id="2590199"/>
    <lineage>
        <taxon>Bacteria</taxon>
        <taxon>Pseudomonadati</taxon>
        <taxon>Myxococcota</taxon>
        <taxon>Myxococcia</taxon>
        <taxon>Myxococcales</taxon>
        <taxon>Cystobacterineae</taxon>
        <taxon>Anaeromyxobacteraceae</taxon>
        <taxon>Anaeromyxobacter</taxon>
    </lineage>
</organism>
<keyword evidence="3" id="KW-1185">Reference proteome</keyword>
<accession>A0A7I9VLU8</accession>
<evidence type="ECO:0008006" key="4">
    <source>
        <dbReference type="Google" id="ProtNLM"/>
    </source>
</evidence>
<evidence type="ECO:0000313" key="3">
    <source>
        <dbReference type="Proteomes" id="UP000503640"/>
    </source>
</evidence>
<protein>
    <recommendedName>
        <fullName evidence="4">Zinc ribbon domain-containing protein</fullName>
    </recommendedName>
</protein>
<evidence type="ECO:0000256" key="1">
    <source>
        <dbReference type="SAM" id="MobiDB-lite"/>
    </source>
</evidence>
<proteinExistence type="predicted"/>
<name>A0A7I9VLU8_9BACT</name>
<dbReference type="EMBL" id="BJTG01000004">
    <property type="protein sequence ID" value="GEJ57375.1"/>
    <property type="molecule type" value="Genomic_DNA"/>
</dbReference>
<sequence>MPRRAVTTGELLARIAALEERVARLEAKRAPPGDGRASSPPRRTGLRCPGCGLPLKKRRGRCAECGRPLEP</sequence>
<evidence type="ECO:0000313" key="2">
    <source>
        <dbReference type="EMBL" id="GEJ57375.1"/>
    </source>
</evidence>
<dbReference type="Proteomes" id="UP000503640">
    <property type="component" value="Unassembled WGS sequence"/>
</dbReference>